<dbReference type="InParanoid" id="A0A6P8J2L0"/>
<dbReference type="SMART" id="SM00249">
    <property type="entry name" value="PHD"/>
    <property type="match status" value="1"/>
</dbReference>
<evidence type="ECO:0000313" key="9">
    <source>
        <dbReference type="RefSeq" id="XP_031572303.1"/>
    </source>
</evidence>
<dbReference type="InterPro" id="IPR001965">
    <property type="entry name" value="Znf_PHD"/>
</dbReference>
<dbReference type="GO" id="GO:0007076">
    <property type="term" value="P:mitotic chromosome condensation"/>
    <property type="evidence" value="ECO:0007669"/>
    <property type="project" value="TreeGrafter"/>
</dbReference>
<evidence type="ECO:0000256" key="6">
    <source>
        <dbReference type="SAM" id="MobiDB-lite"/>
    </source>
</evidence>
<dbReference type="GO" id="GO:0003682">
    <property type="term" value="F:chromatin binding"/>
    <property type="evidence" value="ECO:0007669"/>
    <property type="project" value="TreeGrafter"/>
</dbReference>
<accession>A0A6P8J2L0</accession>
<dbReference type="InterPro" id="IPR011011">
    <property type="entry name" value="Znf_FYVE_PHD"/>
</dbReference>
<dbReference type="InterPro" id="IPR013083">
    <property type="entry name" value="Znf_RING/FYVE/PHD"/>
</dbReference>
<protein>
    <submittedName>
        <fullName evidence="9">PHD finger protein 13-like isoform X1</fullName>
    </submittedName>
</protein>
<proteinExistence type="predicted"/>
<sequence length="181" mass="20857">MLRQGKWLRKIKSVKHSSRGSMEYYPEPKKKRTLEDFNTFCSLVLAYEARQEELKRKNKSSNSEDSVSSSTDSAYSEITSSPSSSHGDPREERLLDDVDEEYDSDDEAWDVTTCYCSKPFAGRPMIECSECLTWIHLSCAKIRRSNVPDTFVCQKCKDAKHTIRRSNRVRTHSKTRAATEL</sequence>
<name>A0A6P8J2L0_ACTTE</name>
<dbReference type="Proteomes" id="UP000515163">
    <property type="component" value="Unplaced"/>
</dbReference>
<dbReference type="RefSeq" id="XP_031572303.1">
    <property type="nucleotide sequence ID" value="XM_031716443.1"/>
</dbReference>
<dbReference type="Pfam" id="PF20826">
    <property type="entry name" value="PHD_5"/>
    <property type="match status" value="1"/>
</dbReference>
<comment type="subcellular location">
    <subcellularLocation>
        <location evidence="1">Nucleus</location>
    </subcellularLocation>
</comment>
<keyword evidence="8" id="KW-1185">Reference proteome</keyword>
<evidence type="ECO:0000256" key="4">
    <source>
        <dbReference type="ARBA" id="ARBA00022833"/>
    </source>
</evidence>
<gene>
    <name evidence="9" type="primary">LOC116306395</name>
</gene>
<dbReference type="AlphaFoldDB" id="A0A6P8J2L0"/>
<keyword evidence="3" id="KW-0863">Zinc-finger</keyword>
<feature type="region of interest" description="Disordered" evidence="6">
    <location>
        <begin position="53"/>
        <end position="93"/>
    </location>
</feature>
<feature type="domain" description="Zinc finger PHD-type" evidence="7">
    <location>
        <begin position="113"/>
        <end position="157"/>
    </location>
</feature>
<dbReference type="Gene3D" id="3.30.40.10">
    <property type="entry name" value="Zinc/RING finger domain, C3HC4 (zinc finger)"/>
    <property type="match status" value="1"/>
</dbReference>
<dbReference type="CDD" id="cd15546">
    <property type="entry name" value="PHD_PHF13_like"/>
    <property type="match status" value="1"/>
</dbReference>
<dbReference type="PANTHER" id="PTHR14571">
    <property type="entry name" value="HISTONE-LYSINE N-METHYLTRANSFERASE SET-26-RELATED"/>
    <property type="match status" value="1"/>
</dbReference>
<dbReference type="OrthoDB" id="79252at2759"/>
<dbReference type="GeneID" id="116306395"/>
<organism evidence="8 9">
    <name type="scientific">Actinia tenebrosa</name>
    <name type="common">Australian red waratah sea anemone</name>
    <dbReference type="NCBI Taxonomy" id="6105"/>
    <lineage>
        <taxon>Eukaryota</taxon>
        <taxon>Metazoa</taxon>
        <taxon>Cnidaria</taxon>
        <taxon>Anthozoa</taxon>
        <taxon>Hexacorallia</taxon>
        <taxon>Actiniaria</taxon>
        <taxon>Actiniidae</taxon>
        <taxon>Actinia</taxon>
    </lineage>
</organism>
<feature type="compositionally biased region" description="Polar residues" evidence="6">
    <location>
        <begin position="77"/>
        <end position="86"/>
    </location>
</feature>
<keyword evidence="4" id="KW-0862">Zinc</keyword>
<dbReference type="GO" id="GO:0005634">
    <property type="term" value="C:nucleus"/>
    <property type="evidence" value="ECO:0007669"/>
    <property type="project" value="UniProtKB-SubCell"/>
</dbReference>
<evidence type="ECO:0000256" key="5">
    <source>
        <dbReference type="ARBA" id="ARBA00023242"/>
    </source>
</evidence>
<keyword evidence="5" id="KW-0539">Nucleus</keyword>
<keyword evidence="2" id="KW-0479">Metal-binding</keyword>
<dbReference type="SUPFAM" id="SSF57903">
    <property type="entry name" value="FYVE/PHD zinc finger"/>
    <property type="match status" value="1"/>
</dbReference>
<evidence type="ECO:0000256" key="2">
    <source>
        <dbReference type="ARBA" id="ARBA00022723"/>
    </source>
</evidence>
<evidence type="ECO:0000313" key="8">
    <source>
        <dbReference type="Proteomes" id="UP000515163"/>
    </source>
</evidence>
<reference evidence="9" key="1">
    <citation type="submission" date="2025-08" db="UniProtKB">
        <authorList>
            <consortium name="RefSeq"/>
        </authorList>
    </citation>
    <scope>IDENTIFICATION</scope>
    <source>
        <tissue evidence="9">Tentacle</tissue>
    </source>
</reference>
<feature type="compositionally biased region" description="Low complexity" evidence="6">
    <location>
        <begin position="60"/>
        <end position="76"/>
    </location>
</feature>
<dbReference type="PANTHER" id="PTHR14571:SF13">
    <property type="entry name" value="PHD FINGER PROTEIN 13"/>
    <property type="match status" value="1"/>
</dbReference>
<dbReference type="KEGG" id="aten:116306395"/>
<evidence type="ECO:0000259" key="7">
    <source>
        <dbReference type="SMART" id="SM00249"/>
    </source>
</evidence>
<evidence type="ECO:0000256" key="3">
    <source>
        <dbReference type="ARBA" id="ARBA00022771"/>
    </source>
</evidence>
<evidence type="ECO:0000256" key="1">
    <source>
        <dbReference type="ARBA" id="ARBA00004123"/>
    </source>
</evidence>
<dbReference type="FunCoup" id="A0A6P8J2L0">
    <property type="interactions" value="1036"/>
</dbReference>
<dbReference type="GO" id="GO:0008270">
    <property type="term" value="F:zinc ion binding"/>
    <property type="evidence" value="ECO:0007669"/>
    <property type="project" value="UniProtKB-KW"/>
</dbReference>